<proteinExistence type="predicted"/>
<keyword evidence="3" id="KW-0547">Nucleotide-binding</keyword>
<evidence type="ECO:0000313" key="3">
    <source>
        <dbReference type="EMBL" id="MCU7379474.1"/>
    </source>
</evidence>
<dbReference type="InterPro" id="IPR036890">
    <property type="entry name" value="HATPase_C_sf"/>
</dbReference>
<dbReference type="Gene3D" id="3.30.565.10">
    <property type="entry name" value="Histidine kinase-like ATPase, C-terminal domain"/>
    <property type="match status" value="1"/>
</dbReference>
<sequence>MKLDFIIDGNNFDMAGEASSSVKKTLAQLGVSPPVIKRVAISMYEAEINAFIHGGGGSAQVDIDSSRIEIIIQDSGAGIPDLDLAMQEGWSTASEQVRKMGFGAGMGLPNIKKNTDVLEIETAPGQGTKVKMIINFE</sequence>
<name>A0A9J6QT88_9FIRM</name>
<dbReference type="GO" id="GO:0005524">
    <property type="term" value="F:ATP binding"/>
    <property type="evidence" value="ECO:0007669"/>
    <property type="project" value="UniProtKB-KW"/>
</dbReference>
<protein>
    <submittedName>
        <fullName evidence="3">ATP-binding protein</fullName>
    </submittedName>
</protein>
<dbReference type="InterPro" id="IPR003594">
    <property type="entry name" value="HATPase_dom"/>
</dbReference>
<evidence type="ECO:0000259" key="1">
    <source>
        <dbReference type="Pfam" id="PF02518"/>
    </source>
</evidence>
<dbReference type="Pfam" id="PF02518">
    <property type="entry name" value="HATPase_c"/>
    <property type="match status" value="1"/>
</dbReference>
<dbReference type="SUPFAM" id="SSF55874">
    <property type="entry name" value="ATPase domain of HSP90 chaperone/DNA topoisomerase II/histidine kinase"/>
    <property type="match status" value="1"/>
</dbReference>
<dbReference type="AlphaFoldDB" id="A0A9J6QT88"/>
<reference evidence="3" key="1">
    <citation type="submission" date="2022-09" db="EMBL/GenBank/DDBJ databases">
        <title>Culturomic study of gut microbiota in children with autism spectrum disorder.</title>
        <authorList>
            <person name="Efimov B.A."/>
            <person name="Chaplin A.V."/>
            <person name="Sokolova S.R."/>
            <person name="Pikina A.P."/>
            <person name="Korzhanova M."/>
            <person name="Belova V."/>
            <person name="Korostin D."/>
        </authorList>
    </citation>
    <scope>NUCLEOTIDE SEQUENCE</scope>
    <source>
        <strain evidence="3">ASD5510</strain>
    </source>
</reference>
<keyword evidence="3" id="KW-0067">ATP-binding</keyword>
<evidence type="ECO:0000313" key="2">
    <source>
        <dbReference type="EMBL" id="MCU7376925.1"/>
    </source>
</evidence>
<accession>A0A9J6QT88</accession>
<dbReference type="Proteomes" id="UP001065549">
    <property type="component" value="Unassembled WGS sequence"/>
</dbReference>
<dbReference type="RefSeq" id="WP_148398540.1">
    <property type="nucleotide sequence ID" value="NZ_JAJAGH010000005.1"/>
</dbReference>
<comment type="caution">
    <text evidence="3">The sequence shown here is derived from an EMBL/GenBank/DDBJ whole genome shotgun (WGS) entry which is preliminary data.</text>
</comment>
<evidence type="ECO:0000313" key="4">
    <source>
        <dbReference type="Proteomes" id="UP001065549"/>
    </source>
</evidence>
<gene>
    <name evidence="2" type="ORF">OBO34_00995</name>
    <name evidence="3" type="ORF">OBO34_14090</name>
</gene>
<keyword evidence="4" id="KW-1185">Reference proteome</keyword>
<organism evidence="3 4">
    <name type="scientific">Hominibacterium faecale</name>
    <dbReference type="NCBI Taxonomy" id="2839743"/>
    <lineage>
        <taxon>Bacteria</taxon>
        <taxon>Bacillati</taxon>
        <taxon>Bacillota</taxon>
        <taxon>Clostridia</taxon>
        <taxon>Peptostreptococcales</taxon>
        <taxon>Anaerovoracaceae</taxon>
        <taxon>Hominibacterium</taxon>
    </lineage>
</organism>
<dbReference type="EMBL" id="JAOSHN010000005">
    <property type="protein sequence ID" value="MCU7379474.1"/>
    <property type="molecule type" value="Genomic_DNA"/>
</dbReference>
<feature type="domain" description="Histidine kinase/HSP90-like ATPase" evidence="1">
    <location>
        <begin position="48"/>
        <end position="134"/>
    </location>
</feature>
<dbReference type="EMBL" id="JAOSHN010000001">
    <property type="protein sequence ID" value="MCU7376925.1"/>
    <property type="molecule type" value="Genomic_DNA"/>
</dbReference>